<reference evidence="1" key="1">
    <citation type="journal article" date="2020" name="mSystems">
        <title>Genome- and Community-Level Interaction Insights into Carbon Utilization and Element Cycling Functions of Hydrothermarchaeota in Hydrothermal Sediment.</title>
        <authorList>
            <person name="Zhou Z."/>
            <person name="Liu Y."/>
            <person name="Xu W."/>
            <person name="Pan J."/>
            <person name="Luo Z.H."/>
            <person name="Li M."/>
        </authorList>
    </citation>
    <scope>NUCLEOTIDE SEQUENCE [LARGE SCALE GENOMIC DNA]</scope>
    <source>
        <strain evidence="1">SpSt-110</strain>
    </source>
</reference>
<dbReference type="EMBL" id="DRYK01000089">
    <property type="protein sequence ID" value="HHP68506.1"/>
    <property type="molecule type" value="Genomic_DNA"/>
</dbReference>
<gene>
    <name evidence="1" type="ORF">ENM60_06995</name>
</gene>
<evidence type="ECO:0000313" key="1">
    <source>
        <dbReference type="EMBL" id="HHP68506.1"/>
    </source>
</evidence>
<accession>A0A7J3Y0P6</accession>
<sequence length="416" mass="45618">MKAWLPTLAALLIVAGLVVSLSAIPLASKGVQDVATNAESEEEVDIANNTVAVRPAFNLTFENALKLAYDVRNVTYPLFQWEISHDVTAANVTLNLGDKFLDNALNLSSSNETRRAAVMAVVAAIHYSHAVPLAYPVVGKTIDSLFNANATSGDITSAVINLAQELKSILLNAVSIAETRNLTIPSSLNNITAIGDKLIANAQSNLSAGNITLAFRLAMSGYHTYVKAYGLLVTHIFIQDLQLPARHDIGAFFFHEKIGRGTLVKVFEKLPEGLKETVIAKIEKGEVNETGEVVEYVREVALMWSIKAKELANDYIKSLLENLTLKTVNGSDIARVAIFMKFRSEGEFREAIRQIILNGLSQNKTVSQILNELSNYLGNITNGKFDFRMSLKDKIQHVSIEVESHIEVEHELENEA</sequence>
<comment type="caution">
    <text evidence="1">The sequence shown here is derived from an EMBL/GenBank/DDBJ whole genome shotgun (WGS) entry which is preliminary data.</text>
</comment>
<dbReference type="AlphaFoldDB" id="A0A7J3Y0P6"/>
<name>A0A7J3Y0P6_9CREN</name>
<protein>
    <submittedName>
        <fullName evidence="1">Uncharacterized protein</fullName>
    </submittedName>
</protein>
<organism evidence="1">
    <name type="scientific">Thermogladius calderae</name>
    <dbReference type="NCBI Taxonomy" id="1200300"/>
    <lineage>
        <taxon>Archaea</taxon>
        <taxon>Thermoproteota</taxon>
        <taxon>Thermoprotei</taxon>
        <taxon>Desulfurococcales</taxon>
        <taxon>Desulfurococcaceae</taxon>
        <taxon>Thermogladius</taxon>
    </lineage>
</organism>
<proteinExistence type="predicted"/>